<keyword evidence="5 7" id="KW-1133">Transmembrane helix</keyword>
<dbReference type="CDD" id="cd06261">
    <property type="entry name" value="TM_PBP2"/>
    <property type="match status" value="1"/>
</dbReference>
<evidence type="ECO:0000313" key="9">
    <source>
        <dbReference type="EMBL" id="KON84776.1"/>
    </source>
</evidence>
<keyword evidence="10" id="KW-1185">Reference proteome</keyword>
<dbReference type="PROSITE" id="PS50928">
    <property type="entry name" value="ABC_TM1"/>
    <property type="match status" value="1"/>
</dbReference>
<feature type="transmembrane region" description="Helical" evidence="7">
    <location>
        <begin position="180"/>
        <end position="205"/>
    </location>
</feature>
<keyword evidence="2 7" id="KW-0813">Transport</keyword>
<name>A0A0M0G5R8_9BACI</name>
<evidence type="ECO:0000256" key="4">
    <source>
        <dbReference type="ARBA" id="ARBA00022692"/>
    </source>
</evidence>
<dbReference type="AlphaFoldDB" id="A0A0M0G5R8"/>
<dbReference type="PATRIC" id="fig|189381.12.peg.2475"/>
<organism evidence="9 10">
    <name type="scientific">Rossellomorea marisflavi</name>
    <dbReference type="NCBI Taxonomy" id="189381"/>
    <lineage>
        <taxon>Bacteria</taxon>
        <taxon>Bacillati</taxon>
        <taxon>Bacillota</taxon>
        <taxon>Bacilli</taxon>
        <taxon>Bacillales</taxon>
        <taxon>Bacillaceae</taxon>
        <taxon>Rossellomorea</taxon>
    </lineage>
</organism>
<evidence type="ECO:0000313" key="10">
    <source>
        <dbReference type="Proteomes" id="UP000037405"/>
    </source>
</evidence>
<dbReference type="PANTHER" id="PTHR30465">
    <property type="entry name" value="INNER MEMBRANE ABC TRANSPORTER"/>
    <property type="match status" value="1"/>
</dbReference>
<dbReference type="Gene3D" id="1.10.3720.10">
    <property type="entry name" value="MetI-like"/>
    <property type="match status" value="1"/>
</dbReference>
<protein>
    <recommendedName>
        <fullName evidence="8">ABC transmembrane type-1 domain-containing protein</fullName>
    </recommendedName>
</protein>
<evidence type="ECO:0000256" key="2">
    <source>
        <dbReference type="ARBA" id="ARBA00022448"/>
    </source>
</evidence>
<dbReference type="EMBL" id="LGUE01000004">
    <property type="protein sequence ID" value="KON84776.1"/>
    <property type="molecule type" value="Genomic_DNA"/>
</dbReference>
<dbReference type="OrthoDB" id="2958608at2"/>
<dbReference type="STRING" id="189381.GCA_900166615_01453"/>
<feature type="transmembrane region" description="Helical" evidence="7">
    <location>
        <begin position="33"/>
        <end position="64"/>
    </location>
</feature>
<keyword evidence="4 7" id="KW-0812">Transmembrane</keyword>
<reference evidence="10" key="1">
    <citation type="submission" date="2015-07" db="EMBL/GenBank/DDBJ databases">
        <title>Fjat-14235 jcm11544.</title>
        <authorList>
            <person name="Liu B."/>
            <person name="Wang J."/>
            <person name="Zhu Y."/>
            <person name="Liu G."/>
            <person name="Chen Q."/>
            <person name="Chen Z."/>
            <person name="Lan J."/>
            <person name="Che J."/>
            <person name="Ge C."/>
            <person name="Shi H."/>
            <person name="Pan Z."/>
            <person name="Liu X."/>
        </authorList>
    </citation>
    <scope>NUCLEOTIDE SEQUENCE [LARGE SCALE GENOMIC DNA]</scope>
    <source>
        <strain evidence="10">JCM 11544</strain>
    </source>
</reference>
<keyword evidence="3" id="KW-1003">Cell membrane</keyword>
<evidence type="ECO:0000256" key="7">
    <source>
        <dbReference type="RuleBase" id="RU363032"/>
    </source>
</evidence>
<dbReference type="SUPFAM" id="SSF161098">
    <property type="entry name" value="MetI-like"/>
    <property type="match status" value="1"/>
</dbReference>
<evidence type="ECO:0000256" key="1">
    <source>
        <dbReference type="ARBA" id="ARBA00004651"/>
    </source>
</evidence>
<feature type="domain" description="ABC transmembrane type-1" evidence="8">
    <location>
        <begin position="34"/>
        <end position="231"/>
    </location>
</feature>
<dbReference type="InterPro" id="IPR035906">
    <property type="entry name" value="MetI-like_sf"/>
</dbReference>
<keyword evidence="6 7" id="KW-0472">Membrane</keyword>
<comment type="similarity">
    <text evidence="7">Belongs to the binding-protein-dependent transport system permease family.</text>
</comment>
<comment type="caution">
    <text evidence="9">The sequence shown here is derived from an EMBL/GenBank/DDBJ whole genome shotgun (WGS) entry which is preliminary data.</text>
</comment>
<evidence type="ECO:0000256" key="5">
    <source>
        <dbReference type="ARBA" id="ARBA00022989"/>
    </source>
</evidence>
<dbReference type="GO" id="GO:0055085">
    <property type="term" value="P:transmembrane transport"/>
    <property type="evidence" value="ECO:0007669"/>
    <property type="project" value="InterPro"/>
</dbReference>
<gene>
    <name evidence="9" type="ORF">AF331_12215</name>
</gene>
<evidence type="ECO:0000259" key="8">
    <source>
        <dbReference type="PROSITE" id="PS50928"/>
    </source>
</evidence>
<comment type="subcellular location">
    <subcellularLocation>
        <location evidence="1 7">Cell membrane</location>
        <topology evidence="1 7">Multi-pass membrane protein</topology>
    </subcellularLocation>
</comment>
<evidence type="ECO:0000256" key="3">
    <source>
        <dbReference type="ARBA" id="ARBA00022475"/>
    </source>
</evidence>
<accession>A0A0M0G5R8</accession>
<proteinExistence type="inferred from homology"/>
<evidence type="ECO:0000256" key="6">
    <source>
        <dbReference type="ARBA" id="ARBA00023136"/>
    </source>
</evidence>
<dbReference type="PANTHER" id="PTHR30465:SF44">
    <property type="entry name" value="ABC-TYPE DIPEPTIDE_OLIGOPEPTIDE TRANSPORT SYSTEM, PERMEASE COMPONENT"/>
    <property type="match status" value="1"/>
</dbReference>
<feature type="transmembrane region" description="Helical" evidence="7">
    <location>
        <begin position="115"/>
        <end position="134"/>
    </location>
</feature>
<dbReference type="GO" id="GO:0005886">
    <property type="term" value="C:plasma membrane"/>
    <property type="evidence" value="ECO:0007669"/>
    <property type="project" value="UniProtKB-SubCell"/>
</dbReference>
<feature type="transmembrane region" description="Helical" evidence="7">
    <location>
        <begin position="211"/>
        <end position="227"/>
    </location>
</feature>
<dbReference type="RefSeq" id="WP_053428375.1">
    <property type="nucleotide sequence ID" value="NZ_LGUE01000004.1"/>
</dbReference>
<dbReference type="Pfam" id="PF00528">
    <property type="entry name" value="BPD_transp_1"/>
    <property type="match status" value="1"/>
</dbReference>
<dbReference type="InterPro" id="IPR000515">
    <property type="entry name" value="MetI-like"/>
</dbReference>
<dbReference type="Proteomes" id="UP000037405">
    <property type="component" value="Unassembled WGS sequence"/>
</dbReference>
<feature type="transmembrane region" description="Helical" evidence="7">
    <location>
        <begin position="76"/>
        <end position="95"/>
    </location>
</feature>
<sequence length="244" mass="27751">MVVSLVQPGSITYSTGDYNIGSKYPLFPYVFEFYGYSLSILFLGFILALVIAVFLIMITFQLSVKKRTALMKLSTILEAVPDLFVIAMAQLFIIFLFKQTGILFFDVVGAYERPFILPLITYTILPTVFLYRTLTIIFDEELRKPYVELARGKGLTNFRVLFVHVFRNGLMGLLYHSKMILAFMLSNLIMLEIIFNTRGITWFVYHHPTPEIATVSILLLAVPILLFEQGMNKLKSSIVGGEEG</sequence>